<keyword evidence="2" id="KW-1185">Reference proteome</keyword>
<evidence type="ECO:0000313" key="2">
    <source>
        <dbReference type="Proteomes" id="UP000051922"/>
    </source>
</evidence>
<dbReference type="GO" id="GO:0016791">
    <property type="term" value="F:phosphatase activity"/>
    <property type="evidence" value="ECO:0007669"/>
    <property type="project" value="UniProtKB-ARBA"/>
</dbReference>
<dbReference type="Gene3D" id="3.30.1240.10">
    <property type="match status" value="1"/>
</dbReference>
<proteinExistence type="predicted"/>
<dbReference type="InterPro" id="IPR000150">
    <property type="entry name" value="Cof"/>
</dbReference>
<evidence type="ECO:0000313" key="1">
    <source>
        <dbReference type="EMBL" id="KRL88226.1"/>
    </source>
</evidence>
<gene>
    <name evidence="1" type="ORF">FC50_GL000007</name>
</gene>
<dbReference type="PANTHER" id="PTHR10000">
    <property type="entry name" value="PHOSPHOSERINE PHOSPHATASE"/>
    <property type="match status" value="1"/>
</dbReference>
<dbReference type="NCBIfam" id="TIGR00099">
    <property type="entry name" value="Cof-subfamily"/>
    <property type="match status" value="1"/>
</dbReference>
<dbReference type="InterPro" id="IPR023214">
    <property type="entry name" value="HAD_sf"/>
</dbReference>
<dbReference type="OrthoDB" id="9790031at2"/>
<dbReference type="NCBIfam" id="TIGR01484">
    <property type="entry name" value="HAD-SF-IIB"/>
    <property type="match status" value="1"/>
</dbReference>
<sequence>MTVKMIAVDINDTLLNSQGQMTDTTAITLQQATNRGVKVVLTTSRPLFGISEYLGELNLRGDTQYAITYNGALLQTLTGRVLKGHTMRRDDIETVAKFGAEHDVHFHFLDEQGHNYVTDSYINPYTVRQAAADHAGIHHVSLDSIRPDFHAAKIVLAGSPATISRVQMDCINQLGSRYYIVRPRPYFIEIMSQTANKGTALADLSAYLNIAMDEVMAIGDELNDLPMLASAGIPVAMGNARRALKKNATFVTSDNDHNGVARAVRKYVLGV</sequence>
<dbReference type="STRING" id="1423783.FC50_GL000007"/>
<dbReference type="RefSeq" id="WP_054651062.1">
    <property type="nucleotide sequence ID" value="NZ_AZFJ01000005.1"/>
</dbReference>
<dbReference type="Pfam" id="PF08282">
    <property type="entry name" value="Hydrolase_3"/>
    <property type="match status" value="1"/>
</dbReference>
<dbReference type="EMBL" id="AZFJ01000005">
    <property type="protein sequence ID" value="KRL88226.1"/>
    <property type="molecule type" value="Genomic_DNA"/>
</dbReference>
<dbReference type="GO" id="GO:0000287">
    <property type="term" value="F:magnesium ion binding"/>
    <property type="evidence" value="ECO:0007669"/>
    <property type="project" value="TreeGrafter"/>
</dbReference>
<dbReference type="InterPro" id="IPR036412">
    <property type="entry name" value="HAD-like_sf"/>
</dbReference>
<dbReference type="InterPro" id="IPR006379">
    <property type="entry name" value="HAD-SF_hydro_IIB"/>
</dbReference>
<dbReference type="PATRIC" id="fig|1423783.4.peg.7"/>
<reference evidence="1 2" key="1">
    <citation type="journal article" date="2015" name="Genome Announc.">
        <title>Expanding the biotechnology potential of lactobacilli through comparative genomics of 213 strains and associated genera.</title>
        <authorList>
            <person name="Sun Z."/>
            <person name="Harris H.M."/>
            <person name="McCann A."/>
            <person name="Guo C."/>
            <person name="Argimon S."/>
            <person name="Zhang W."/>
            <person name="Yang X."/>
            <person name="Jeffery I.B."/>
            <person name="Cooney J.C."/>
            <person name="Kagawa T.F."/>
            <person name="Liu W."/>
            <person name="Song Y."/>
            <person name="Salvetti E."/>
            <person name="Wrobel A."/>
            <person name="Rasinkangas P."/>
            <person name="Parkhill J."/>
            <person name="Rea M.C."/>
            <person name="O'Sullivan O."/>
            <person name="Ritari J."/>
            <person name="Douillard F.P."/>
            <person name="Paul Ross R."/>
            <person name="Yang R."/>
            <person name="Briner A.E."/>
            <person name="Felis G.E."/>
            <person name="de Vos W.M."/>
            <person name="Barrangou R."/>
            <person name="Klaenhammer T.R."/>
            <person name="Caufield P.W."/>
            <person name="Cui Y."/>
            <person name="Zhang H."/>
            <person name="O'Toole P.W."/>
        </authorList>
    </citation>
    <scope>NUCLEOTIDE SEQUENCE [LARGE SCALE GENOMIC DNA]</scope>
    <source>
        <strain evidence="1 2">DSM 15945</strain>
    </source>
</reference>
<dbReference type="GO" id="GO:0005829">
    <property type="term" value="C:cytosol"/>
    <property type="evidence" value="ECO:0007669"/>
    <property type="project" value="TreeGrafter"/>
</dbReference>
<organism evidence="1 2">
    <name type="scientific">Lacticaseibacillus pantheris DSM 15945 = JCM 12539 = NBRC 106106</name>
    <dbReference type="NCBI Taxonomy" id="1423783"/>
    <lineage>
        <taxon>Bacteria</taxon>
        <taxon>Bacillati</taxon>
        <taxon>Bacillota</taxon>
        <taxon>Bacilli</taxon>
        <taxon>Lactobacillales</taxon>
        <taxon>Lactobacillaceae</taxon>
        <taxon>Lacticaseibacillus</taxon>
    </lineage>
</organism>
<accession>A0A0R1UBW3</accession>
<dbReference type="PANTHER" id="PTHR10000:SF8">
    <property type="entry name" value="HAD SUPERFAMILY HYDROLASE-LIKE, TYPE 3"/>
    <property type="match status" value="1"/>
</dbReference>
<comment type="caution">
    <text evidence="1">The sequence shown here is derived from an EMBL/GenBank/DDBJ whole genome shotgun (WGS) entry which is preliminary data.</text>
</comment>
<name>A0A0R1UBW3_9LACO</name>
<dbReference type="AlphaFoldDB" id="A0A0R1UBW3"/>
<dbReference type="Proteomes" id="UP000051922">
    <property type="component" value="Unassembled WGS sequence"/>
</dbReference>
<evidence type="ECO:0008006" key="3">
    <source>
        <dbReference type="Google" id="ProtNLM"/>
    </source>
</evidence>
<dbReference type="Gene3D" id="3.40.50.1000">
    <property type="entry name" value="HAD superfamily/HAD-like"/>
    <property type="match status" value="1"/>
</dbReference>
<dbReference type="SUPFAM" id="SSF56784">
    <property type="entry name" value="HAD-like"/>
    <property type="match status" value="1"/>
</dbReference>
<protein>
    <recommendedName>
        <fullName evidence="3">HAD superfamily hydrolase</fullName>
    </recommendedName>
</protein>
<dbReference type="CDD" id="cd07516">
    <property type="entry name" value="HAD_Pase"/>
    <property type="match status" value="1"/>
</dbReference>